<dbReference type="PANTHER" id="PTHR19372:SF7">
    <property type="entry name" value="SULFITE OXIDASE, MITOCHONDRIAL"/>
    <property type="match status" value="1"/>
</dbReference>
<name>A0A812KEQ5_9DINO</name>
<dbReference type="CDD" id="cd02110">
    <property type="entry name" value="SO_family_Moco_dimer"/>
    <property type="match status" value="1"/>
</dbReference>
<dbReference type="SUPFAM" id="SSF56524">
    <property type="entry name" value="Oxidoreductase molybdopterin-binding domain"/>
    <property type="match status" value="1"/>
</dbReference>
<dbReference type="OrthoDB" id="10051395at2759"/>
<gene>
    <name evidence="3" type="primary">shop</name>
    <name evidence="3" type="ORF">SNAT2548_LOCUS8311</name>
</gene>
<accession>A0A812KEQ5</accession>
<dbReference type="Pfam" id="PF08241">
    <property type="entry name" value="Methyltransf_11"/>
    <property type="match status" value="1"/>
</dbReference>
<dbReference type="InterPro" id="IPR036374">
    <property type="entry name" value="OxRdtase_Mopterin-bd_sf"/>
</dbReference>
<reference evidence="3" key="1">
    <citation type="submission" date="2021-02" db="EMBL/GenBank/DDBJ databases">
        <authorList>
            <person name="Dougan E. K."/>
            <person name="Rhodes N."/>
            <person name="Thang M."/>
            <person name="Chan C."/>
        </authorList>
    </citation>
    <scope>NUCLEOTIDE SEQUENCE</scope>
</reference>
<dbReference type="PANTHER" id="PTHR19372">
    <property type="entry name" value="SULFITE REDUCTASE"/>
    <property type="match status" value="1"/>
</dbReference>
<dbReference type="GO" id="GO:0020037">
    <property type="term" value="F:heme binding"/>
    <property type="evidence" value="ECO:0007669"/>
    <property type="project" value="TreeGrafter"/>
</dbReference>
<dbReference type="Proteomes" id="UP000604046">
    <property type="component" value="Unassembled WGS sequence"/>
</dbReference>
<dbReference type="Gene3D" id="3.40.50.150">
    <property type="entry name" value="Vaccinia Virus protein VP39"/>
    <property type="match status" value="1"/>
</dbReference>
<protein>
    <submittedName>
        <fullName evidence="3">Shop protein</fullName>
    </submittedName>
</protein>
<dbReference type="InterPro" id="IPR029063">
    <property type="entry name" value="SAM-dependent_MTases_sf"/>
</dbReference>
<evidence type="ECO:0000259" key="2">
    <source>
        <dbReference type="Pfam" id="PF08241"/>
    </source>
</evidence>
<dbReference type="InterPro" id="IPR014756">
    <property type="entry name" value="Ig_E-set"/>
</dbReference>
<dbReference type="Pfam" id="PF00174">
    <property type="entry name" value="Oxidored_molyb"/>
    <property type="match status" value="1"/>
</dbReference>
<evidence type="ECO:0000313" key="4">
    <source>
        <dbReference type="Proteomes" id="UP000604046"/>
    </source>
</evidence>
<dbReference type="InterPro" id="IPR013216">
    <property type="entry name" value="Methyltransf_11"/>
</dbReference>
<sequence>MALRAGFAMFIGMVMGMFFTYSTTTQWEESSSARQKVAAWQQSYAPSRYPGAILNYSYANCDAQATFPPLDRASFYEYWLSQLLAQMRATRGESYLLDAGEIGALHEKAPIPERLVRNRTFIDGLSFNDLRKMYPELEAQNLQIPDIVDRAETLAKVPSESFDFFVATHVIEHTYDALETLKNWLRVVRPGGFLFMAIPSMCHTFDRLRMLTTWEHFAAEYQNKDAAMANKYEHFREFALSDWSSRSPGAPDAGRVESVAKKFFDRDYFIHYHTWVPNTALQFVQNARSCLGMPLRVIHFNWDAGQIWMILHTDRRDDLTSAELQLAKRCHGAHIETLSQEVTAVGSHYLLIHYDVPYLNAETFRLKVSGLVEKELSLSMAEIRSRPSTTQAVLMACAGTGRMSQKHRFWTHVPWGVDSFGCAEWTGCSLADLLREAGLKPGAKQVIFTGADKGVEAGKVQYFQRSLSVEDALLGHVMLVYGMNGEDLKPAHGAPLRIIVPGWYGMASVKWLTSIEITEGGWWGHQMEAYSFRRAADDPGRVPLTQLPVRALMAPPGVVAPGVHRVVGKVWAGAVEIDRVEFSADHGKTWATATLERKTGLFGWATWYYDWQTPSEGSCVLKCRGFDAKGRSQDEPGDDEFNWTGMGDTQPQMVYVRVDPGVSTCGSQSLSNPFWWEVRGGVGV</sequence>
<keyword evidence="4" id="KW-1185">Reference proteome</keyword>
<dbReference type="Gene3D" id="2.60.40.650">
    <property type="match status" value="1"/>
</dbReference>
<dbReference type="SUPFAM" id="SSF53335">
    <property type="entry name" value="S-adenosyl-L-methionine-dependent methyltransferases"/>
    <property type="match status" value="1"/>
</dbReference>
<organism evidence="3 4">
    <name type="scientific">Symbiodinium natans</name>
    <dbReference type="NCBI Taxonomy" id="878477"/>
    <lineage>
        <taxon>Eukaryota</taxon>
        <taxon>Sar</taxon>
        <taxon>Alveolata</taxon>
        <taxon>Dinophyceae</taxon>
        <taxon>Suessiales</taxon>
        <taxon>Symbiodiniaceae</taxon>
        <taxon>Symbiodinium</taxon>
    </lineage>
</organism>
<comment type="caution">
    <text evidence="3">The sequence shown here is derived from an EMBL/GenBank/DDBJ whole genome shotgun (WGS) entry which is preliminary data.</text>
</comment>
<dbReference type="EMBL" id="CAJNDS010000613">
    <property type="protein sequence ID" value="CAE7222690.1"/>
    <property type="molecule type" value="Genomic_DNA"/>
</dbReference>
<proteinExistence type="predicted"/>
<dbReference type="PRINTS" id="PR00407">
    <property type="entry name" value="EUMOPTERIN"/>
</dbReference>
<dbReference type="InterPro" id="IPR008335">
    <property type="entry name" value="Mopterin_OxRdtase_euk"/>
</dbReference>
<dbReference type="InterPro" id="IPR000572">
    <property type="entry name" value="OxRdtase_Mopterin-bd_dom"/>
</dbReference>
<dbReference type="Gene3D" id="3.90.420.10">
    <property type="entry name" value="Oxidoreductase, molybdopterin-binding domain"/>
    <property type="match status" value="1"/>
</dbReference>
<dbReference type="GO" id="GO:0043546">
    <property type="term" value="F:molybdopterin cofactor binding"/>
    <property type="evidence" value="ECO:0007669"/>
    <property type="project" value="TreeGrafter"/>
</dbReference>
<evidence type="ECO:0000313" key="3">
    <source>
        <dbReference type="EMBL" id="CAE7222690.1"/>
    </source>
</evidence>
<dbReference type="SUPFAM" id="SSF81296">
    <property type="entry name" value="E set domains"/>
    <property type="match status" value="1"/>
</dbReference>
<feature type="domain" description="Methyltransferase type 11" evidence="2">
    <location>
        <begin position="147"/>
        <end position="195"/>
    </location>
</feature>
<dbReference type="GO" id="GO:0008757">
    <property type="term" value="F:S-adenosylmethionine-dependent methyltransferase activity"/>
    <property type="evidence" value="ECO:0007669"/>
    <property type="project" value="InterPro"/>
</dbReference>
<dbReference type="GO" id="GO:0006790">
    <property type="term" value="P:sulfur compound metabolic process"/>
    <property type="evidence" value="ECO:0007669"/>
    <property type="project" value="TreeGrafter"/>
</dbReference>
<dbReference type="AlphaFoldDB" id="A0A812KEQ5"/>
<evidence type="ECO:0000259" key="1">
    <source>
        <dbReference type="Pfam" id="PF00174"/>
    </source>
</evidence>
<feature type="domain" description="Oxidoreductase molybdopterin-binding" evidence="1">
    <location>
        <begin position="353"/>
        <end position="519"/>
    </location>
</feature>
<dbReference type="GO" id="GO:0008482">
    <property type="term" value="F:sulfite oxidase activity"/>
    <property type="evidence" value="ECO:0007669"/>
    <property type="project" value="TreeGrafter"/>
</dbReference>